<dbReference type="EMBL" id="JAEKFT010000064">
    <property type="protein sequence ID" value="MBT0964196.1"/>
    <property type="molecule type" value="Genomic_DNA"/>
</dbReference>
<dbReference type="GO" id="GO:0005829">
    <property type="term" value="C:cytosol"/>
    <property type="evidence" value="ECO:0007669"/>
    <property type="project" value="TreeGrafter"/>
</dbReference>
<dbReference type="InterPro" id="IPR009081">
    <property type="entry name" value="PP-bd_ACP"/>
</dbReference>
<dbReference type="Pfam" id="PF00668">
    <property type="entry name" value="Condensation"/>
    <property type="match status" value="1"/>
</dbReference>
<dbReference type="InterPro" id="IPR020806">
    <property type="entry name" value="PKS_PP-bd"/>
</dbReference>
<dbReference type="InterPro" id="IPR000873">
    <property type="entry name" value="AMP-dep_synth/lig_dom"/>
</dbReference>
<dbReference type="FunFam" id="3.40.50.980:FF:000002">
    <property type="entry name" value="Enterobactin synthetase component F"/>
    <property type="match status" value="1"/>
</dbReference>
<dbReference type="Pfam" id="PF00501">
    <property type="entry name" value="AMP-binding"/>
    <property type="match status" value="1"/>
</dbReference>
<proteinExistence type="inferred from homology"/>
<dbReference type="PROSITE" id="PS00455">
    <property type="entry name" value="AMP_BINDING"/>
    <property type="match status" value="1"/>
</dbReference>
<dbReference type="InterPro" id="IPR020845">
    <property type="entry name" value="AMP-binding_CS"/>
</dbReference>
<dbReference type="InterPro" id="IPR001242">
    <property type="entry name" value="Condensation_dom"/>
</dbReference>
<dbReference type="AlphaFoldDB" id="A0A944HG15"/>
<keyword evidence="7" id="KW-1185">Reference proteome</keyword>
<dbReference type="Gene3D" id="2.30.38.10">
    <property type="entry name" value="Luciferase, Domain 3"/>
    <property type="match status" value="1"/>
</dbReference>
<dbReference type="InterPro" id="IPR006162">
    <property type="entry name" value="Ppantetheine_attach_site"/>
</dbReference>
<gene>
    <name evidence="6" type="ORF">I8J34_23735</name>
</gene>
<evidence type="ECO:0000256" key="4">
    <source>
        <dbReference type="ARBA" id="ARBA00022553"/>
    </source>
</evidence>
<dbReference type="RefSeq" id="WP_214364115.1">
    <property type="nucleotide sequence ID" value="NZ_JAEKFT010000064.1"/>
</dbReference>
<dbReference type="SUPFAM" id="SSF52777">
    <property type="entry name" value="CoA-dependent acyltransferases"/>
    <property type="match status" value="2"/>
</dbReference>
<dbReference type="Gene3D" id="1.10.1200.10">
    <property type="entry name" value="ACP-like"/>
    <property type="match status" value="2"/>
</dbReference>
<dbReference type="GO" id="GO:0003824">
    <property type="term" value="F:catalytic activity"/>
    <property type="evidence" value="ECO:0007669"/>
    <property type="project" value="InterPro"/>
</dbReference>
<dbReference type="Gene3D" id="3.40.50.980">
    <property type="match status" value="2"/>
</dbReference>
<dbReference type="SUPFAM" id="SSF56801">
    <property type="entry name" value="Acetyl-CoA synthetase-like"/>
    <property type="match status" value="2"/>
</dbReference>
<comment type="caution">
    <text evidence="6">The sequence shown here is derived from an EMBL/GenBank/DDBJ whole genome shotgun (WGS) entry which is preliminary data.</text>
</comment>
<evidence type="ECO:0000256" key="1">
    <source>
        <dbReference type="ARBA" id="ARBA00001957"/>
    </source>
</evidence>
<dbReference type="InterPro" id="IPR010071">
    <property type="entry name" value="AA_adenyl_dom"/>
</dbReference>
<dbReference type="SMART" id="SM00823">
    <property type="entry name" value="PKS_PP"/>
    <property type="match status" value="1"/>
</dbReference>
<dbReference type="FunFam" id="3.40.50.980:FF:000001">
    <property type="entry name" value="Non-ribosomal peptide synthetase"/>
    <property type="match status" value="1"/>
</dbReference>
<dbReference type="InterPro" id="IPR036736">
    <property type="entry name" value="ACP-like_sf"/>
</dbReference>
<dbReference type="CDD" id="cd19544">
    <property type="entry name" value="E-C_NRPS"/>
    <property type="match status" value="1"/>
</dbReference>
<dbReference type="FunFam" id="3.30.300.30:FF:000010">
    <property type="entry name" value="Enterobactin synthetase component F"/>
    <property type="match status" value="1"/>
</dbReference>
<dbReference type="Pfam" id="PF13193">
    <property type="entry name" value="AMP-binding_C"/>
    <property type="match status" value="1"/>
</dbReference>
<dbReference type="Gene3D" id="3.30.559.10">
    <property type="entry name" value="Chloramphenicol acetyltransferase-like domain"/>
    <property type="match status" value="1"/>
</dbReference>
<dbReference type="Gene3D" id="3.30.300.30">
    <property type="match status" value="1"/>
</dbReference>
<sequence>VRLDAFPLTPNGKLDRKALPAPDEAAYVKRAYEAPQGEVEETLAQLWRELLGVEQVGRQDNFFELGGHSLMAVSLIERLRQAGLYADVRGVFAAPSLSELAATLKREDTQVEVPANLITEATEAITPDLLPLVELSQSAIDRIVAQVPGGVRNVQDIYPLTAAQEGILFHHLLAPQTDAYVEGALFAFGSRARLDSFLAALQGVIDRHDILRTLIAWQGLDRPMQVVLRQVSLPCEQIVLDPALGEGAAQLEAQLDPARYHLDVSQAPLLRCFIAHDVRQDRWLLRLLSHHIAIDHTTQDILIEEAELLADGRAEALTEPVPFRNFVAQARFGVSEAEHVEFFTRMLADIDEPSAPFGMLDIQGDGSDVREAQQMLDPVLSAKIRAHARSLGISAASLMHLAWALVVARTTGREDVVFGTVLFGRMQGGAQADRVMGMFINTLPVRLRIDGRGIRDALRSTHETLVDLIRHEHAPLSLAQRCSGVDAPAPLFTSLFNYRYSASPDQDTAPFEHCTQDDIQVVSARERTNYPLTVSVDDLGSNFMLTAQVVEAIAPARVCRFMATALQALVVALDAERQPAACLLDVLPAEEHRQVIHEWNDIQIESPAPLCLHQVFEAQVAQRPGATAVVFGETQVSYGQLNAQANLLARTLVAHGVQPNDYVAICMGRGVGMIVAMLATLKAGGAYVPLDPAYASDRLAYIAENSAPKMALVDAVGSQVLAIGTDQCAFGTATTVINLDDLDAGELSSEQATENLELPSDPGRQAYVIYTSGSTGQPKGVMVTHGNVGRLFRSTEHWFQFNEEDVWTLFHSFSFDFSVWEIWGALLYGGELVVVPLDVARSPEDFHALICERRVTVLNQTPSAFQLLVAAQAEQPGAHRLRYIVFGGEALELRTLAPWFAQNPGKDTQLINMYGITETTVHVTYRPVAAHETERPGPSPIGVRIPDLKTYILDDFRRPAPVGVVGELYVGGAGVARGYLKQAELTAERFLEDPYVDGGRIYKTGDLGRWLPDGTIEYLGRNDFQVKIRGFRIELGEIEAKLAQHELVRDVVVLALDDGGGKRLVAYIIGDEPLAAEGLRAYAEQVLPAYMVPSAYVSLERFPLTPNGKLDRKALPAPDGAAFVQRPYEPPQGEVEERLAALWAELLQLELVGRHDNFFELGGHSLLAVTMIGRMRQAGLFSDVRALFITNSLAEFANTVSDQDTQIAIPANLIPDALEVTDTDIETEEFRL</sequence>
<evidence type="ECO:0000259" key="5">
    <source>
        <dbReference type="PROSITE" id="PS50075"/>
    </source>
</evidence>
<feature type="domain" description="Carrier" evidence="5">
    <location>
        <begin position="34"/>
        <end position="108"/>
    </location>
</feature>
<dbReference type="FunFam" id="1.10.1200.10:FF:000005">
    <property type="entry name" value="Nonribosomal peptide synthetase 1"/>
    <property type="match status" value="2"/>
</dbReference>
<dbReference type="SUPFAM" id="SSF47336">
    <property type="entry name" value="ACP-like"/>
    <property type="match status" value="2"/>
</dbReference>
<dbReference type="PANTHER" id="PTHR45527:SF14">
    <property type="entry name" value="PLIPASTATIN SYNTHASE SUBUNIT B"/>
    <property type="match status" value="1"/>
</dbReference>
<dbReference type="InterPro" id="IPR023213">
    <property type="entry name" value="CAT-like_dom_sf"/>
</dbReference>
<organism evidence="6 7">
    <name type="scientific">Denitromonas iodatirespirans</name>
    <dbReference type="NCBI Taxonomy" id="2795389"/>
    <lineage>
        <taxon>Bacteria</taxon>
        <taxon>Pseudomonadati</taxon>
        <taxon>Pseudomonadota</taxon>
        <taxon>Betaproteobacteria</taxon>
        <taxon>Rhodocyclales</taxon>
        <taxon>Zoogloeaceae</taxon>
        <taxon>Denitromonas</taxon>
    </lineage>
</organism>
<evidence type="ECO:0000256" key="3">
    <source>
        <dbReference type="ARBA" id="ARBA00022450"/>
    </source>
</evidence>
<dbReference type="Gene3D" id="3.30.559.30">
    <property type="entry name" value="Nonribosomal peptide synthetase, condensation domain"/>
    <property type="match status" value="1"/>
</dbReference>
<accession>A0A944HG15</accession>
<dbReference type="PROSITE" id="PS00012">
    <property type="entry name" value="PHOSPHOPANTETHEINE"/>
    <property type="match status" value="1"/>
</dbReference>
<evidence type="ECO:0000313" key="7">
    <source>
        <dbReference type="Proteomes" id="UP000694660"/>
    </source>
</evidence>
<reference evidence="7" key="1">
    <citation type="journal article" date="2022" name="ISME J.">
        <title>Genetic and phylogenetic analysis of dissimilatory iodate-reducing bacteria identifies potential niches across the world's oceans.</title>
        <authorList>
            <person name="Reyes-Umana V."/>
            <person name="Henning Z."/>
            <person name="Lee K."/>
            <person name="Barnum T.P."/>
            <person name="Coates J.D."/>
        </authorList>
    </citation>
    <scope>NUCLEOTIDE SEQUENCE [LARGE SCALE GENOMIC DNA]</scope>
    <source>
        <strain evidence="7">IR12</strain>
    </source>
</reference>
<dbReference type="GO" id="GO:0044550">
    <property type="term" value="P:secondary metabolite biosynthetic process"/>
    <property type="evidence" value="ECO:0007669"/>
    <property type="project" value="UniProtKB-ARBA"/>
</dbReference>
<dbReference type="Pfam" id="PF00550">
    <property type="entry name" value="PP-binding"/>
    <property type="match status" value="2"/>
</dbReference>
<name>A0A944HG15_DENI1</name>
<feature type="non-terminal residue" evidence="6">
    <location>
        <position position="1"/>
    </location>
</feature>
<dbReference type="PROSITE" id="PS50075">
    <property type="entry name" value="CARRIER"/>
    <property type="match status" value="2"/>
</dbReference>
<dbReference type="InterPro" id="IPR045851">
    <property type="entry name" value="AMP-bd_C_sf"/>
</dbReference>
<evidence type="ECO:0000313" key="6">
    <source>
        <dbReference type="EMBL" id="MBT0964196.1"/>
    </source>
</evidence>
<comment type="cofactor">
    <cofactor evidence="1">
        <name>pantetheine 4'-phosphate</name>
        <dbReference type="ChEBI" id="CHEBI:47942"/>
    </cofactor>
</comment>
<protein>
    <submittedName>
        <fullName evidence="6">Amino acid adenylation domain-containing protein</fullName>
    </submittedName>
</protein>
<dbReference type="CDD" id="cd17643">
    <property type="entry name" value="A_NRPS_Cytc1-like"/>
    <property type="match status" value="1"/>
</dbReference>
<dbReference type="GO" id="GO:0043041">
    <property type="term" value="P:amino acid activation for nonribosomal peptide biosynthetic process"/>
    <property type="evidence" value="ECO:0007669"/>
    <property type="project" value="TreeGrafter"/>
</dbReference>
<feature type="domain" description="Carrier" evidence="5">
    <location>
        <begin position="1130"/>
        <end position="1204"/>
    </location>
</feature>
<dbReference type="NCBIfam" id="TIGR01733">
    <property type="entry name" value="AA-adenyl-dom"/>
    <property type="match status" value="1"/>
</dbReference>
<dbReference type="FunFam" id="3.40.50.12780:FF:000012">
    <property type="entry name" value="Non-ribosomal peptide synthetase"/>
    <property type="match status" value="1"/>
</dbReference>
<dbReference type="GO" id="GO:0031177">
    <property type="term" value="F:phosphopantetheine binding"/>
    <property type="evidence" value="ECO:0007669"/>
    <property type="project" value="InterPro"/>
</dbReference>
<keyword evidence="3" id="KW-0596">Phosphopantetheine</keyword>
<dbReference type="PANTHER" id="PTHR45527">
    <property type="entry name" value="NONRIBOSOMAL PEPTIDE SYNTHETASE"/>
    <property type="match status" value="1"/>
</dbReference>
<comment type="similarity">
    <text evidence="2">Belongs to the ATP-dependent AMP-binding enzyme family.</text>
</comment>
<keyword evidence="4" id="KW-0597">Phosphoprotein</keyword>
<dbReference type="InterPro" id="IPR025110">
    <property type="entry name" value="AMP-bd_C"/>
</dbReference>
<dbReference type="FunFam" id="2.30.38.10:FF:000001">
    <property type="entry name" value="Non-ribosomal peptide synthetase PvdI"/>
    <property type="match status" value="1"/>
</dbReference>
<evidence type="ECO:0000256" key="2">
    <source>
        <dbReference type="ARBA" id="ARBA00006432"/>
    </source>
</evidence>
<dbReference type="Proteomes" id="UP000694660">
    <property type="component" value="Unassembled WGS sequence"/>
</dbReference>